<evidence type="ECO:0000313" key="12">
    <source>
        <dbReference type="EMBL" id="KAE9361127.1"/>
    </source>
</evidence>
<dbReference type="Proteomes" id="UP000460718">
    <property type="component" value="Unassembled WGS sequence"/>
</dbReference>
<evidence type="ECO:0000313" key="15">
    <source>
        <dbReference type="Proteomes" id="UP000437068"/>
    </source>
</evidence>
<evidence type="ECO:0000313" key="4">
    <source>
        <dbReference type="EMBL" id="KAE9029535.1"/>
    </source>
</evidence>
<protein>
    <recommendedName>
        <fullName evidence="23">RxLR effector protein</fullName>
    </recommendedName>
</protein>
<evidence type="ECO:0000313" key="8">
    <source>
        <dbReference type="EMBL" id="KAE9235173.1"/>
    </source>
</evidence>
<name>A0A6A3FWI8_9STRA</name>
<evidence type="ECO:0008006" key="23">
    <source>
        <dbReference type="Google" id="ProtNLM"/>
    </source>
</evidence>
<feature type="region of interest" description="Disordered" evidence="1">
    <location>
        <begin position="38"/>
        <end position="78"/>
    </location>
</feature>
<evidence type="ECO:0000313" key="19">
    <source>
        <dbReference type="Proteomes" id="UP000460718"/>
    </source>
</evidence>
<dbReference type="EMBL" id="QXGD01000047">
    <property type="protein sequence ID" value="KAE9256391.1"/>
    <property type="molecule type" value="Genomic_DNA"/>
</dbReference>
<keyword evidence="2" id="KW-0732">Signal</keyword>
<dbReference type="OrthoDB" id="128681at2759"/>
<evidence type="ECO:0000256" key="1">
    <source>
        <dbReference type="SAM" id="MobiDB-lite"/>
    </source>
</evidence>
<evidence type="ECO:0000313" key="16">
    <source>
        <dbReference type="Proteomes" id="UP000440367"/>
    </source>
</evidence>
<dbReference type="EMBL" id="QXGB01000039">
    <property type="protein sequence ID" value="KAE9235173.1"/>
    <property type="molecule type" value="Genomic_DNA"/>
</dbReference>
<evidence type="ECO:0000313" key="21">
    <source>
        <dbReference type="Proteomes" id="UP000486351"/>
    </source>
</evidence>
<evidence type="ECO:0000313" key="13">
    <source>
        <dbReference type="Proteomes" id="UP000429523"/>
    </source>
</evidence>
<dbReference type="Proteomes" id="UP000433483">
    <property type="component" value="Unassembled WGS sequence"/>
</dbReference>
<evidence type="ECO:0000313" key="17">
    <source>
        <dbReference type="Proteomes" id="UP000440732"/>
    </source>
</evidence>
<dbReference type="Proteomes" id="UP000429523">
    <property type="component" value="Unassembled WGS sequence"/>
</dbReference>
<evidence type="ECO:0000313" key="18">
    <source>
        <dbReference type="Proteomes" id="UP000441208"/>
    </source>
</evidence>
<dbReference type="EMBL" id="QXGF01000038">
    <property type="protein sequence ID" value="KAE8948821.1"/>
    <property type="molecule type" value="Genomic_DNA"/>
</dbReference>
<organism evidence="3 13">
    <name type="scientific">Phytophthora fragariae</name>
    <dbReference type="NCBI Taxonomy" id="53985"/>
    <lineage>
        <taxon>Eukaryota</taxon>
        <taxon>Sar</taxon>
        <taxon>Stramenopiles</taxon>
        <taxon>Oomycota</taxon>
        <taxon>Peronosporomycetes</taxon>
        <taxon>Peronosporales</taxon>
        <taxon>Peronosporaceae</taxon>
        <taxon>Phytophthora</taxon>
    </lineage>
</organism>
<gene>
    <name evidence="11" type="ORF">PF001_g1376</name>
    <name evidence="10" type="ORF">PF002_g1910</name>
    <name evidence="9" type="ORF">PF004_g1318</name>
    <name evidence="8" type="ORF">PF005_g1600</name>
    <name evidence="7" type="ORF">PF006_g1325</name>
    <name evidence="6" type="ORF">PF007_g1576</name>
    <name evidence="12" type="ORF">PF008_g1368</name>
    <name evidence="3" type="ORF">PF009_g1624</name>
    <name evidence="5" type="ORF">PF010_g1247</name>
    <name evidence="4" type="ORF">PF011_g1013</name>
</gene>
<evidence type="ECO:0000256" key="2">
    <source>
        <dbReference type="SAM" id="SignalP"/>
    </source>
</evidence>
<evidence type="ECO:0000313" key="3">
    <source>
        <dbReference type="EMBL" id="KAE8948821.1"/>
    </source>
</evidence>
<dbReference type="EMBL" id="QXFZ01000038">
    <property type="protein sequence ID" value="KAE9138085.1"/>
    <property type="molecule type" value="Genomic_DNA"/>
</dbReference>
<dbReference type="Proteomes" id="UP000437068">
    <property type="component" value="Unassembled WGS sequence"/>
</dbReference>
<evidence type="ECO:0000313" key="20">
    <source>
        <dbReference type="Proteomes" id="UP000476176"/>
    </source>
</evidence>
<sequence length="108" mass="11549">MLLLLLALKYYPAIFPKPRSELPTTDTTNLTSFSVTNSSASYHLTRPTPASTTPALSPIREESRRPIGDTNASSPHSPIVLTSLVSPFDSVCSPSPTTLTPLPPTTVL</sequence>
<keyword evidence="14" id="KW-1185">Reference proteome</keyword>
<dbReference type="EMBL" id="QXGE01000033">
    <property type="protein sequence ID" value="KAE9328492.1"/>
    <property type="molecule type" value="Genomic_DNA"/>
</dbReference>
<reference evidence="13 14" key="1">
    <citation type="submission" date="2018-08" db="EMBL/GenBank/DDBJ databases">
        <title>Genomic investigation of the strawberry pathogen Phytophthora fragariae indicates pathogenicity is determined by transcriptional variation in three key races.</title>
        <authorList>
            <person name="Adams T.M."/>
            <person name="Armitage A.D."/>
            <person name="Sobczyk M.K."/>
            <person name="Bates H.J."/>
            <person name="Dunwell J.M."/>
            <person name="Nellist C.F."/>
            <person name="Harrison R.J."/>
        </authorList>
    </citation>
    <scope>NUCLEOTIDE SEQUENCE [LARGE SCALE GENOMIC DNA]</scope>
    <source>
        <strain evidence="11 15">A4</strain>
        <strain evidence="10 16">BC-1</strain>
        <strain evidence="9 20">BC-23</strain>
        <strain evidence="8 14">NOV-27</strain>
        <strain evidence="7 17">NOV-5</strain>
        <strain evidence="6 18">NOV-71</strain>
        <strain evidence="12 21">NOV-77</strain>
        <strain evidence="3 13">NOV-9</strain>
        <strain evidence="5 22">ONT-3</strain>
        <strain evidence="4 19">SCRP245</strain>
    </source>
</reference>
<dbReference type="EMBL" id="QXFX01000030">
    <property type="protein sequence ID" value="KAE9137637.1"/>
    <property type="molecule type" value="Genomic_DNA"/>
</dbReference>
<evidence type="ECO:0000313" key="5">
    <source>
        <dbReference type="EMBL" id="KAE9137637.1"/>
    </source>
</evidence>
<dbReference type="EMBL" id="QXGA01000032">
    <property type="protein sequence ID" value="KAE9154645.1"/>
    <property type="molecule type" value="Genomic_DNA"/>
</dbReference>
<dbReference type="AlphaFoldDB" id="A0A6A3FWI8"/>
<dbReference type="EMBL" id="QXFW01000026">
    <property type="protein sequence ID" value="KAE9029535.1"/>
    <property type="molecule type" value="Genomic_DNA"/>
</dbReference>
<dbReference type="Proteomes" id="UP000440732">
    <property type="component" value="Unassembled WGS sequence"/>
</dbReference>
<dbReference type="Proteomes" id="UP000486351">
    <property type="component" value="Unassembled WGS sequence"/>
</dbReference>
<evidence type="ECO:0000313" key="10">
    <source>
        <dbReference type="EMBL" id="KAE9256391.1"/>
    </source>
</evidence>
<evidence type="ECO:0000313" key="9">
    <source>
        <dbReference type="EMBL" id="KAE9253780.1"/>
    </source>
</evidence>
<dbReference type="Proteomes" id="UP000488956">
    <property type="component" value="Unassembled WGS sequence"/>
</dbReference>
<comment type="caution">
    <text evidence="3">The sequence shown here is derived from an EMBL/GenBank/DDBJ whole genome shotgun (WGS) entry which is preliminary data.</text>
</comment>
<proteinExistence type="predicted"/>
<dbReference type="Proteomes" id="UP000476176">
    <property type="component" value="Unassembled WGS sequence"/>
</dbReference>
<evidence type="ECO:0000313" key="14">
    <source>
        <dbReference type="Proteomes" id="UP000433483"/>
    </source>
</evidence>
<dbReference type="EMBL" id="QXFY01000033">
    <property type="protein sequence ID" value="KAE9361127.1"/>
    <property type="molecule type" value="Genomic_DNA"/>
</dbReference>
<evidence type="ECO:0000313" key="22">
    <source>
        <dbReference type="Proteomes" id="UP000488956"/>
    </source>
</evidence>
<dbReference type="EMBL" id="QXGC01000032">
    <property type="protein sequence ID" value="KAE9253780.1"/>
    <property type="molecule type" value="Genomic_DNA"/>
</dbReference>
<evidence type="ECO:0000313" key="6">
    <source>
        <dbReference type="EMBL" id="KAE9138085.1"/>
    </source>
</evidence>
<dbReference type="Proteomes" id="UP000441208">
    <property type="component" value="Unassembled WGS sequence"/>
</dbReference>
<feature type="signal peptide" evidence="2">
    <location>
        <begin position="1"/>
        <end position="16"/>
    </location>
</feature>
<dbReference type="Proteomes" id="UP000440367">
    <property type="component" value="Unassembled WGS sequence"/>
</dbReference>
<accession>A0A6A3FWI8</accession>
<evidence type="ECO:0000313" key="11">
    <source>
        <dbReference type="EMBL" id="KAE9328492.1"/>
    </source>
</evidence>
<feature type="compositionally biased region" description="Low complexity" evidence="1">
    <location>
        <begin position="44"/>
        <end position="58"/>
    </location>
</feature>
<evidence type="ECO:0000313" key="7">
    <source>
        <dbReference type="EMBL" id="KAE9154645.1"/>
    </source>
</evidence>
<feature type="chain" id="PRO_5033520587" description="RxLR effector protein" evidence="2">
    <location>
        <begin position="17"/>
        <end position="108"/>
    </location>
</feature>